<evidence type="ECO:0000256" key="6">
    <source>
        <dbReference type="SAM" id="SignalP"/>
    </source>
</evidence>
<dbReference type="KEGG" id="hst:105185237"/>
<dbReference type="InterPro" id="IPR002544">
    <property type="entry name" value="FMRFamid-related_peptide-like"/>
</dbReference>
<dbReference type="Proteomes" id="UP000008237">
    <property type="component" value="Unassembled WGS sequence"/>
</dbReference>
<evidence type="ECO:0000256" key="4">
    <source>
        <dbReference type="ARBA" id="ARBA00022815"/>
    </source>
</evidence>
<keyword evidence="6" id="KW-0732">Signal</keyword>
<keyword evidence="3" id="KW-0964">Secreted</keyword>
<dbReference type="AlphaFoldDB" id="E2BPR2"/>
<evidence type="ECO:0000256" key="1">
    <source>
        <dbReference type="ARBA" id="ARBA00004613"/>
    </source>
</evidence>
<reference evidence="7 8" key="1">
    <citation type="journal article" date="2010" name="Science">
        <title>Genomic comparison of the ants Camponotus floridanus and Harpegnathos saltator.</title>
        <authorList>
            <person name="Bonasio R."/>
            <person name="Zhang G."/>
            <person name="Ye C."/>
            <person name="Mutti N.S."/>
            <person name="Fang X."/>
            <person name="Qin N."/>
            <person name="Donahue G."/>
            <person name="Yang P."/>
            <person name="Li Q."/>
            <person name="Li C."/>
            <person name="Zhang P."/>
            <person name="Huang Z."/>
            <person name="Berger S.L."/>
            <person name="Reinberg D."/>
            <person name="Wang J."/>
            <person name="Liebig J."/>
        </authorList>
    </citation>
    <scope>NUCLEOTIDE SEQUENCE [LARGE SCALE GENOMIC DNA]</scope>
    <source>
        <strain evidence="7 8">R22 G/1</strain>
    </source>
</reference>
<sequence>MITLWTLHAMAFFCNWALASSTILTPLKDDGSLRIFKDPQNEFEYVLKRHGIEESNINGKEAESKERRSGSSGFIRFGRSQTAYENLVSDGEAEPKVSRHPRWKPSDVVIRFGRSNFKRGRNDANFIRFGRNTHIQVVPADLDMSAVCSVLVSNSVMSEAELHPDVLRLLRLCNSLNKITGEINLDAFEDQIDSNHHE</sequence>
<dbReference type="EMBL" id="GL449658">
    <property type="protein sequence ID" value="EFN82263.1"/>
    <property type="molecule type" value="Genomic_DNA"/>
</dbReference>
<gene>
    <name evidence="7" type="ORF">EAI_09237</name>
</gene>
<dbReference type="PhylomeDB" id="E2BPR2"/>
<feature type="chain" id="PRO_5003158233" description="FMRFamide-related peptides" evidence="6">
    <location>
        <begin position="22"/>
        <end position="198"/>
    </location>
</feature>
<accession>E2BPR2</accession>
<name>E2BPR2_HARSA</name>
<organism evidence="8">
    <name type="scientific">Harpegnathos saltator</name>
    <name type="common">Jerdon's jumping ant</name>
    <dbReference type="NCBI Taxonomy" id="610380"/>
    <lineage>
        <taxon>Eukaryota</taxon>
        <taxon>Metazoa</taxon>
        <taxon>Ecdysozoa</taxon>
        <taxon>Arthropoda</taxon>
        <taxon>Hexapoda</taxon>
        <taxon>Insecta</taxon>
        <taxon>Pterygota</taxon>
        <taxon>Neoptera</taxon>
        <taxon>Endopterygota</taxon>
        <taxon>Hymenoptera</taxon>
        <taxon>Apocrita</taxon>
        <taxon>Aculeata</taxon>
        <taxon>Formicoidea</taxon>
        <taxon>Formicidae</taxon>
        <taxon>Ponerinae</taxon>
        <taxon>Ponerini</taxon>
        <taxon>Harpegnathos</taxon>
    </lineage>
</organism>
<dbReference type="InParanoid" id="E2BPR2"/>
<protein>
    <recommendedName>
        <fullName evidence="9">FMRFamide-related peptides</fullName>
    </recommendedName>
</protein>
<evidence type="ECO:0008006" key="9">
    <source>
        <dbReference type="Google" id="ProtNLM"/>
    </source>
</evidence>
<dbReference type="OMA" id="AMAFFCN"/>
<comment type="subcellular location">
    <subcellularLocation>
        <location evidence="1">Secreted</location>
    </subcellularLocation>
</comment>
<dbReference type="STRING" id="610380.E2BPR2"/>
<keyword evidence="4" id="KW-0027">Amidation</keyword>
<evidence type="ECO:0000256" key="2">
    <source>
        <dbReference type="ARBA" id="ARBA00006356"/>
    </source>
</evidence>
<dbReference type="Pfam" id="PF01581">
    <property type="entry name" value="FARP"/>
    <property type="match status" value="2"/>
</dbReference>
<evidence type="ECO:0000313" key="7">
    <source>
        <dbReference type="EMBL" id="EFN82263.1"/>
    </source>
</evidence>
<proteinExistence type="inferred from homology"/>
<evidence type="ECO:0000256" key="5">
    <source>
        <dbReference type="ARBA" id="ARBA00023320"/>
    </source>
</evidence>
<dbReference type="GO" id="GO:0005576">
    <property type="term" value="C:extracellular region"/>
    <property type="evidence" value="ECO:0007669"/>
    <property type="project" value="UniProtKB-SubCell"/>
</dbReference>
<evidence type="ECO:0000313" key="8">
    <source>
        <dbReference type="Proteomes" id="UP000008237"/>
    </source>
</evidence>
<dbReference type="OrthoDB" id="7667989at2759"/>
<keyword evidence="5" id="KW-0527">Neuropeptide</keyword>
<dbReference type="GO" id="GO:0007218">
    <property type="term" value="P:neuropeptide signaling pathway"/>
    <property type="evidence" value="ECO:0007669"/>
    <property type="project" value="UniProtKB-KW"/>
</dbReference>
<keyword evidence="8" id="KW-1185">Reference proteome</keyword>
<evidence type="ECO:0000256" key="3">
    <source>
        <dbReference type="ARBA" id="ARBA00022525"/>
    </source>
</evidence>
<feature type="signal peptide" evidence="6">
    <location>
        <begin position="1"/>
        <end position="21"/>
    </location>
</feature>
<comment type="similarity">
    <text evidence="2">Belongs to the FARP (FMRFamide related peptide) family.</text>
</comment>